<gene>
    <name evidence="3" type="ORF">MCEL_46700</name>
</gene>
<keyword evidence="4" id="KW-1185">Reference proteome</keyword>
<dbReference type="PROSITE" id="PS51257">
    <property type="entry name" value="PROKAR_LIPOPROTEIN"/>
    <property type="match status" value="1"/>
</dbReference>
<dbReference type="NCBIfam" id="TIGR00996">
    <property type="entry name" value="Mtu_fam_mce"/>
    <property type="match status" value="1"/>
</dbReference>
<evidence type="ECO:0000259" key="1">
    <source>
        <dbReference type="Pfam" id="PF02470"/>
    </source>
</evidence>
<evidence type="ECO:0000259" key="2">
    <source>
        <dbReference type="Pfam" id="PF11887"/>
    </source>
</evidence>
<accession>A0A7I7RR88</accession>
<name>A0A7I7RR88_MYCCF</name>
<dbReference type="PANTHER" id="PTHR33371:SF15">
    <property type="entry name" value="LIPOPROTEIN LPRN"/>
    <property type="match status" value="1"/>
</dbReference>
<dbReference type="GO" id="GO:0005576">
    <property type="term" value="C:extracellular region"/>
    <property type="evidence" value="ECO:0007669"/>
    <property type="project" value="TreeGrafter"/>
</dbReference>
<dbReference type="AlphaFoldDB" id="A0A7I7RR88"/>
<feature type="domain" description="Mce/MlaD" evidence="1">
    <location>
        <begin position="52"/>
        <end position="128"/>
    </location>
</feature>
<dbReference type="PANTHER" id="PTHR33371">
    <property type="entry name" value="INTERMEMBRANE PHOSPHOLIPID TRANSPORT SYSTEM BINDING PROTEIN MLAD-RELATED"/>
    <property type="match status" value="1"/>
</dbReference>
<dbReference type="InterPro" id="IPR005693">
    <property type="entry name" value="Mce"/>
</dbReference>
<dbReference type="Proteomes" id="UP000466431">
    <property type="component" value="Chromosome"/>
</dbReference>
<feature type="domain" description="Mammalian cell entry C-terminal" evidence="2">
    <location>
        <begin position="138"/>
        <end position="300"/>
    </location>
</feature>
<dbReference type="InterPro" id="IPR024516">
    <property type="entry name" value="Mce_C"/>
</dbReference>
<proteinExistence type="predicted"/>
<reference evidence="3 4" key="1">
    <citation type="journal article" date="2019" name="Emerg. Microbes Infect.">
        <title>Comprehensive subspecies identification of 175 nontuberculous mycobacteria species based on 7547 genomic profiles.</title>
        <authorList>
            <person name="Matsumoto Y."/>
            <person name="Kinjo T."/>
            <person name="Motooka D."/>
            <person name="Nabeya D."/>
            <person name="Jung N."/>
            <person name="Uechi K."/>
            <person name="Horii T."/>
            <person name="Iida T."/>
            <person name="Fujita J."/>
            <person name="Nakamura S."/>
        </authorList>
    </citation>
    <scope>NUCLEOTIDE SEQUENCE [LARGE SCALE GENOMIC DNA]</scope>
    <source>
        <strain evidence="3 4">JCM 18439</strain>
    </source>
</reference>
<evidence type="ECO:0000313" key="4">
    <source>
        <dbReference type="Proteomes" id="UP000466431"/>
    </source>
</evidence>
<dbReference type="EMBL" id="AP022591">
    <property type="protein sequence ID" value="BBY46375.1"/>
    <property type="molecule type" value="Genomic_DNA"/>
</dbReference>
<protein>
    <submittedName>
        <fullName evidence="3">Mammalian cell entry protein</fullName>
    </submittedName>
</protein>
<dbReference type="Pfam" id="PF11887">
    <property type="entry name" value="Mce4_CUP1"/>
    <property type="match status" value="1"/>
</dbReference>
<dbReference type="InterPro" id="IPR003399">
    <property type="entry name" value="Mce/MlaD"/>
</dbReference>
<sequence length="397" mass="41443">MTAAVNKSTSKAVARRVWCCAASVLLLSGCEFDGLNSIPMPGTAGHGAGAFTVTVELPDVSTLAQNSPVKVDDVTVGSVSGMRAEQRADGTFYAAVRLSIAASVELPANSVVKVAQTSLLGSQHVELAAPTTEPGVGRLSDGQTIPIDNAGRYPTTEEVLSSLGVVVNKGNLGALQDITDELYTATVGRAGQFAEFLPRLAELTAAVDRQTGDLIIAIDKLNRFASVLAGGSDKLERALAAIPSALRVLNSNAPPVIEAFAALQRFATVAARVLRHTKDDFAANIKDVYPVVKALSDNADHLISALPMIGTFPLPQTGVRNAVRGDFLNIDATFDLTMRKLGETLFTTSPLDANMKHLSEMVNPPDWLVGSLANLSGQAADPFNIPPAPPPPAQGGS</sequence>
<evidence type="ECO:0000313" key="3">
    <source>
        <dbReference type="EMBL" id="BBY46375.1"/>
    </source>
</evidence>
<dbReference type="KEGG" id="mcee:MCEL_46700"/>
<dbReference type="OrthoDB" id="9774928at2"/>
<dbReference type="RefSeq" id="WP_109749607.1">
    <property type="nucleotide sequence ID" value="NZ_AP022591.1"/>
</dbReference>
<dbReference type="Pfam" id="PF02470">
    <property type="entry name" value="MlaD"/>
    <property type="match status" value="1"/>
</dbReference>
<dbReference type="InterPro" id="IPR052336">
    <property type="entry name" value="MlaD_Phospholipid_Transporter"/>
</dbReference>
<organism evidence="3 4">
    <name type="scientific">Mycolicibacterium celeriflavum</name>
    <name type="common">Mycobacterium celeriflavum</name>
    <dbReference type="NCBI Taxonomy" id="1249101"/>
    <lineage>
        <taxon>Bacteria</taxon>
        <taxon>Bacillati</taxon>
        <taxon>Actinomycetota</taxon>
        <taxon>Actinomycetes</taxon>
        <taxon>Mycobacteriales</taxon>
        <taxon>Mycobacteriaceae</taxon>
        <taxon>Mycolicibacterium</taxon>
    </lineage>
</organism>